<evidence type="ECO:0000313" key="2">
    <source>
        <dbReference type="EMBL" id="VAW59274.1"/>
    </source>
</evidence>
<dbReference type="EMBL" id="UOFH01000068">
    <property type="protein sequence ID" value="VAW59274.1"/>
    <property type="molecule type" value="Genomic_DNA"/>
</dbReference>
<protein>
    <submittedName>
        <fullName evidence="2">Uncharacterized protein</fullName>
    </submittedName>
</protein>
<keyword evidence="1" id="KW-0812">Transmembrane</keyword>
<sequence>MVKQIRFHDFVIDALIYCLYMWFTLPIIMDNYSHLGAALPYMPVFFLG</sequence>
<reference evidence="2" key="1">
    <citation type="submission" date="2018-06" db="EMBL/GenBank/DDBJ databases">
        <authorList>
            <person name="Zhirakovskaya E."/>
        </authorList>
    </citation>
    <scope>NUCLEOTIDE SEQUENCE</scope>
</reference>
<proteinExistence type="predicted"/>
<dbReference type="AlphaFoldDB" id="A0A3B0XT04"/>
<keyword evidence="1" id="KW-0472">Membrane</keyword>
<keyword evidence="1" id="KW-1133">Transmembrane helix</keyword>
<evidence type="ECO:0000256" key="1">
    <source>
        <dbReference type="SAM" id="Phobius"/>
    </source>
</evidence>
<feature type="transmembrane region" description="Helical" evidence="1">
    <location>
        <begin position="7"/>
        <end position="29"/>
    </location>
</feature>
<organism evidence="2">
    <name type="scientific">hydrothermal vent metagenome</name>
    <dbReference type="NCBI Taxonomy" id="652676"/>
    <lineage>
        <taxon>unclassified sequences</taxon>
        <taxon>metagenomes</taxon>
        <taxon>ecological metagenomes</taxon>
    </lineage>
</organism>
<gene>
    <name evidence="2" type="ORF">MNBD_GAMMA08-225</name>
</gene>
<name>A0A3B0XT04_9ZZZZ</name>
<feature type="non-terminal residue" evidence="2">
    <location>
        <position position="48"/>
    </location>
</feature>
<accession>A0A3B0XT04</accession>